<evidence type="ECO:0000256" key="11">
    <source>
        <dbReference type="ARBA" id="ARBA00023136"/>
    </source>
</evidence>
<comment type="similarity">
    <text evidence="2 14 16">Belongs to the TonB-dependent receptor family.</text>
</comment>
<keyword evidence="10 16" id="KW-0798">TonB box</keyword>
<dbReference type="InterPro" id="IPR012910">
    <property type="entry name" value="Plug_dom"/>
</dbReference>
<evidence type="ECO:0000256" key="10">
    <source>
        <dbReference type="ARBA" id="ARBA00023077"/>
    </source>
</evidence>
<dbReference type="PROSITE" id="PS52016">
    <property type="entry name" value="TONB_DEPENDENT_REC_3"/>
    <property type="match status" value="1"/>
</dbReference>
<dbReference type="Proteomes" id="UP000029989">
    <property type="component" value="Unassembled WGS sequence"/>
</dbReference>
<evidence type="ECO:0000259" key="18">
    <source>
        <dbReference type="Pfam" id="PF00593"/>
    </source>
</evidence>
<evidence type="ECO:0000256" key="16">
    <source>
        <dbReference type="RuleBase" id="RU003357"/>
    </source>
</evidence>
<evidence type="ECO:0000259" key="19">
    <source>
        <dbReference type="Pfam" id="PF07715"/>
    </source>
</evidence>
<dbReference type="GO" id="GO:0038023">
    <property type="term" value="F:signaling receptor activity"/>
    <property type="evidence" value="ECO:0007669"/>
    <property type="project" value="InterPro"/>
</dbReference>
<dbReference type="EMBL" id="AVPT01000001">
    <property type="protein sequence ID" value="KGM57752.1"/>
    <property type="molecule type" value="Genomic_DNA"/>
</dbReference>
<feature type="chain" id="PRO_5001962855" evidence="17">
    <location>
        <begin position="21"/>
        <end position="701"/>
    </location>
</feature>
<dbReference type="GO" id="GO:0009279">
    <property type="term" value="C:cell outer membrane"/>
    <property type="evidence" value="ECO:0007669"/>
    <property type="project" value="UniProtKB-SubCell"/>
</dbReference>
<feature type="signal peptide" evidence="17">
    <location>
        <begin position="1"/>
        <end position="20"/>
    </location>
</feature>
<dbReference type="STRING" id="913325.N799_00825"/>
<organism evidence="20 21">
    <name type="scientific">Lysobacter arseniciresistens ZS79</name>
    <dbReference type="NCBI Taxonomy" id="913325"/>
    <lineage>
        <taxon>Bacteria</taxon>
        <taxon>Pseudomonadati</taxon>
        <taxon>Pseudomonadota</taxon>
        <taxon>Gammaproteobacteria</taxon>
        <taxon>Lysobacterales</taxon>
        <taxon>Lysobacteraceae</taxon>
        <taxon>Novilysobacter</taxon>
    </lineage>
</organism>
<keyword evidence="6 14" id="KW-0812">Transmembrane</keyword>
<dbReference type="InterPro" id="IPR039426">
    <property type="entry name" value="TonB-dep_rcpt-like"/>
</dbReference>
<dbReference type="Gene3D" id="2.170.130.10">
    <property type="entry name" value="TonB-dependent receptor, plug domain"/>
    <property type="match status" value="1"/>
</dbReference>
<comment type="subcellular location">
    <subcellularLocation>
        <location evidence="1 14">Cell outer membrane</location>
        <topology evidence="1 14">Multi-pass membrane protein</topology>
    </subcellularLocation>
</comment>
<evidence type="ECO:0000256" key="7">
    <source>
        <dbReference type="ARBA" id="ARBA00022729"/>
    </source>
</evidence>
<dbReference type="SUPFAM" id="SSF56935">
    <property type="entry name" value="Porins"/>
    <property type="match status" value="1"/>
</dbReference>
<keyword evidence="8" id="KW-0408">Iron</keyword>
<protein>
    <submittedName>
        <fullName evidence="20">TonB-dependent receptor</fullName>
    </submittedName>
</protein>
<reference evidence="20 21" key="1">
    <citation type="journal article" date="2015" name="Stand. Genomic Sci.">
        <title>Genomic information of the arsenic-resistant bacterium Lysobacter arseniciresistens type strain ZS79(T) and comparison of Lysobacter draft genomes.</title>
        <authorList>
            <person name="Liu L."/>
            <person name="Zhang S."/>
            <person name="Luo M."/>
            <person name="Wang G."/>
        </authorList>
    </citation>
    <scope>NUCLEOTIDE SEQUENCE [LARGE SCALE GENOMIC DNA]</scope>
    <source>
        <strain evidence="20 21">ZS79</strain>
    </source>
</reference>
<dbReference type="CDD" id="cd01347">
    <property type="entry name" value="ligand_gated_channel"/>
    <property type="match status" value="1"/>
</dbReference>
<evidence type="ECO:0000256" key="4">
    <source>
        <dbReference type="ARBA" id="ARBA00022452"/>
    </source>
</evidence>
<dbReference type="InterPro" id="IPR000531">
    <property type="entry name" value="Beta-barrel_TonB"/>
</dbReference>
<sequence>MPRTALALALAAALVPPALADEAATAALNATDLDTVHVTGKRREQTSASATRLDLTPRETPQSVSRVTREQMDDFGLDSVNEVLATTTGVTVEQVETDRTYYTARGFDITNFQVDGLGIPLPYGIQNGDIDTAVYQRVEVLRGANGLLSSTGNPSATVNFIRKRPTATFQGDAGLTVGSWNLRRIDLDLSAPLNAAGSVRGRAVAAWQQDESHLDRYSRDKQLLHAVIEADLSPTTLLTAGASRQENRPNSPMWGALPMYYSDGSPTAYDTSTSTAAEWSYWDTDHTRAFVELQQALGGDWNLRAAFNHEDKREDSELFYTFGVPDPVTGEGLMAYPSQYGGRFKARFADVYATGTMALGGRRHDVVLGGSWARGENHELSWYGDDIGTPIGRLEDFDGRYPKPAFDAYADGSDFDYARESVYATVRWNLHDRFKLITGVNRSRVETVGASYGEPVDTEERRTLPFAGAVLDLGAHYSLYGSYGEIFSQQGETGIDDRPVGPVTGSNAEIGLKGEWLDGAMDVSLALFRARQDNLAEYAGFNPDTGRSYYAGTDAESAGFELDVSGRIRPNWWIGGGYTRFDLEDAAGNEARTYVPRQTLRLSTSVRVPRVDGLKLGASLRWQDGIHRDIAILDPAGNPYRIEQDAYALLGLMAGYDFSPQWNATLNIDNVTDEKYIPSLYWEQAFHGAPRNVSLSINYRF</sequence>
<dbReference type="InterPro" id="IPR036942">
    <property type="entry name" value="Beta-barrel_TonB_sf"/>
</dbReference>
<evidence type="ECO:0000313" key="21">
    <source>
        <dbReference type="Proteomes" id="UP000029989"/>
    </source>
</evidence>
<evidence type="ECO:0000256" key="5">
    <source>
        <dbReference type="ARBA" id="ARBA00022496"/>
    </source>
</evidence>
<dbReference type="GO" id="GO:0015891">
    <property type="term" value="P:siderophore transport"/>
    <property type="evidence" value="ECO:0007669"/>
    <property type="project" value="InterPro"/>
</dbReference>
<dbReference type="PANTHER" id="PTHR32552">
    <property type="entry name" value="FERRICHROME IRON RECEPTOR-RELATED"/>
    <property type="match status" value="1"/>
</dbReference>
<evidence type="ECO:0000256" key="17">
    <source>
        <dbReference type="SAM" id="SignalP"/>
    </source>
</evidence>
<evidence type="ECO:0000256" key="14">
    <source>
        <dbReference type="PROSITE-ProRule" id="PRU01360"/>
    </source>
</evidence>
<keyword evidence="3 14" id="KW-0813">Transport</keyword>
<name>A0A0A0F8N4_9GAMM</name>
<dbReference type="AlphaFoldDB" id="A0A0A0F8N4"/>
<proteinExistence type="inferred from homology"/>
<keyword evidence="4 14" id="KW-1134">Transmembrane beta strand</keyword>
<keyword evidence="5" id="KW-0410">Iron transport</keyword>
<evidence type="ECO:0000256" key="3">
    <source>
        <dbReference type="ARBA" id="ARBA00022448"/>
    </source>
</evidence>
<dbReference type="InterPro" id="IPR037066">
    <property type="entry name" value="Plug_dom_sf"/>
</dbReference>
<dbReference type="PROSITE" id="PS01156">
    <property type="entry name" value="TONB_DEPENDENT_REC_2"/>
    <property type="match status" value="1"/>
</dbReference>
<accession>A0A0A0F8N4</accession>
<keyword evidence="9" id="KW-0406">Ion transport</keyword>
<keyword evidence="7 17" id="KW-0732">Signal</keyword>
<evidence type="ECO:0000256" key="2">
    <source>
        <dbReference type="ARBA" id="ARBA00009810"/>
    </source>
</evidence>
<dbReference type="InterPro" id="IPR010105">
    <property type="entry name" value="TonB_sidphr_rcpt"/>
</dbReference>
<keyword evidence="11 14" id="KW-0472">Membrane</keyword>
<evidence type="ECO:0000256" key="15">
    <source>
        <dbReference type="PROSITE-ProRule" id="PRU10144"/>
    </source>
</evidence>
<evidence type="ECO:0000256" key="13">
    <source>
        <dbReference type="ARBA" id="ARBA00023237"/>
    </source>
</evidence>
<feature type="short sequence motif" description="TonB C-terminal box" evidence="15">
    <location>
        <begin position="684"/>
        <end position="701"/>
    </location>
</feature>
<gene>
    <name evidence="20" type="ORF">N799_00825</name>
</gene>
<dbReference type="eggNOG" id="COG4773">
    <property type="taxonomic scope" value="Bacteria"/>
</dbReference>
<evidence type="ECO:0000313" key="20">
    <source>
        <dbReference type="EMBL" id="KGM57752.1"/>
    </source>
</evidence>
<evidence type="ECO:0000256" key="12">
    <source>
        <dbReference type="ARBA" id="ARBA00023170"/>
    </source>
</evidence>
<dbReference type="NCBIfam" id="TIGR01783">
    <property type="entry name" value="TonB-siderophor"/>
    <property type="match status" value="1"/>
</dbReference>
<evidence type="ECO:0000256" key="6">
    <source>
        <dbReference type="ARBA" id="ARBA00022692"/>
    </source>
</evidence>
<keyword evidence="13 14" id="KW-0998">Cell outer membrane</keyword>
<feature type="domain" description="TonB-dependent receptor-like beta-barrel" evidence="18">
    <location>
        <begin position="258"/>
        <end position="671"/>
    </location>
</feature>
<dbReference type="InterPro" id="IPR010917">
    <property type="entry name" value="TonB_rcpt_CS"/>
</dbReference>
<keyword evidence="21" id="KW-1185">Reference proteome</keyword>
<feature type="domain" description="TonB-dependent receptor plug" evidence="19">
    <location>
        <begin position="57"/>
        <end position="155"/>
    </location>
</feature>
<evidence type="ECO:0000256" key="8">
    <source>
        <dbReference type="ARBA" id="ARBA00023004"/>
    </source>
</evidence>
<dbReference type="GO" id="GO:0015344">
    <property type="term" value="F:siderophore uptake transmembrane transporter activity"/>
    <property type="evidence" value="ECO:0007669"/>
    <property type="project" value="TreeGrafter"/>
</dbReference>
<dbReference type="Pfam" id="PF07715">
    <property type="entry name" value="Plug"/>
    <property type="match status" value="1"/>
</dbReference>
<dbReference type="Pfam" id="PF00593">
    <property type="entry name" value="TonB_dep_Rec_b-barrel"/>
    <property type="match status" value="1"/>
</dbReference>
<evidence type="ECO:0000256" key="9">
    <source>
        <dbReference type="ARBA" id="ARBA00023065"/>
    </source>
</evidence>
<dbReference type="Gene3D" id="2.40.170.20">
    <property type="entry name" value="TonB-dependent receptor, beta-barrel domain"/>
    <property type="match status" value="1"/>
</dbReference>
<comment type="caution">
    <text evidence="20">The sequence shown here is derived from an EMBL/GenBank/DDBJ whole genome shotgun (WGS) entry which is preliminary data.</text>
</comment>
<evidence type="ECO:0000256" key="1">
    <source>
        <dbReference type="ARBA" id="ARBA00004571"/>
    </source>
</evidence>
<keyword evidence="12 20" id="KW-0675">Receptor</keyword>
<dbReference type="FunFam" id="2.170.130.10:FF:000010">
    <property type="entry name" value="Ferripyoverdine receptor"/>
    <property type="match status" value="1"/>
</dbReference>
<dbReference type="PANTHER" id="PTHR32552:SF74">
    <property type="entry name" value="HYDROXAMATE SIDEROPHORE RECEPTOR FHUE"/>
    <property type="match status" value="1"/>
</dbReference>